<dbReference type="WBParaSite" id="scaffold5090_cov205.g9049">
    <property type="protein sequence ID" value="scaffold5090_cov205.g9049"/>
    <property type="gene ID" value="scaffold5090_cov205.g9049"/>
</dbReference>
<reference evidence="2" key="1">
    <citation type="submission" date="2022-11" db="UniProtKB">
        <authorList>
            <consortium name="WormBaseParasite"/>
        </authorList>
    </citation>
    <scope>IDENTIFICATION</scope>
</reference>
<proteinExistence type="predicted"/>
<protein>
    <submittedName>
        <fullName evidence="2">Alcohol dehydrogenase-like N-terminal domain-containing protein</fullName>
    </submittedName>
</protein>
<evidence type="ECO:0000313" key="2">
    <source>
        <dbReference type="WBParaSite" id="scaffold5090_cov205.g9049"/>
    </source>
</evidence>
<evidence type="ECO:0000313" key="1">
    <source>
        <dbReference type="Proteomes" id="UP000887561"/>
    </source>
</evidence>
<organism evidence="1 2">
    <name type="scientific">Meloidogyne javanica</name>
    <name type="common">Root-knot nematode worm</name>
    <dbReference type="NCBI Taxonomy" id="6303"/>
    <lineage>
        <taxon>Eukaryota</taxon>
        <taxon>Metazoa</taxon>
        <taxon>Ecdysozoa</taxon>
        <taxon>Nematoda</taxon>
        <taxon>Chromadorea</taxon>
        <taxon>Rhabditida</taxon>
        <taxon>Tylenchina</taxon>
        <taxon>Tylenchomorpha</taxon>
        <taxon>Tylenchoidea</taxon>
        <taxon>Meloidogynidae</taxon>
        <taxon>Meloidogyninae</taxon>
        <taxon>Meloidogyne</taxon>
        <taxon>Meloidogyne incognita group</taxon>
    </lineage>
</organism>
<dbReference type="Gene3D" id="3.90.180.10">
    <property type="entry name" value="Medium-chain alcohol dehydrogenases, catalytic domain"/>
    <property type="match status" value="1"/>
</dbReference>
<dbReference type="AlphaFoldDB" id="A0A915MQJ3"/>
<name>A0A915MQJ3_MELJA</name>
<sequence>MPANLPYGSRVCYAGVCLTDKEVSNTKQARIINGIKDTSLFPGYEISGVIDEFGPQANAEEYDLKKNDKVIVWPTDELYYFRKAYYTFRKV</sequence>
<dbReference type="Proteomes" id="UP000887561">
    <property type="component" value="Unplaced"/>
</dbReference>
<dbReference type="SUPFAM" id="SSF50129">
    <property type="entry name" value="GroES-like"/>
    <property type="match status" value="1"/>
</dbReference>
<accession>A0A915MQJ3</accession>
<dbReference type="InterPro" id="IPR011032">
    <property type="entry name" value="GroES-like_sf"/>
</dbReference>
<keyword evidence="1" id="KW-1185">Reference proteome</keyword>